<sequence length="82" mass="8562">MVTAGQMRAARALIGISQAELALRAGVSVPTIKRCESEGEKIPVVSSETQQKIRTVLEAAGIEFIPENGGGPGVRLAKKTTS</sequence>
<dbReference type="AlphaFoldDB" id="A0A2S9IIX9"/>
<feature type="domain" description="HTH cro/C1-type" evidence="1">
    <location>
        <begin position="7"/>
        <end position="64"/>
    </location>
</feature>
<protein>
    <submittedName>
        <fullName evidence="2">Transcriptional regulator</fullName>
    </submittedName>
</protein>
<dbReference type="PROSITE" id="PS50943">
    <property type="entry name" value="HTH_CROC1"/>
    <property type="match status" value="1"/>
</dbReference>
<evidence type="ECO:0000259" key="1">
    <source>
        <dbReference type="PROSITE" id="PS50943"/>
    </source>
</evidence>
<proteinExistence type="predicted"/>
<gene>
    <name evidence="2" type="ORF">C5748_26805</name>
</gene>
<evidence type="ECO:0000313" key="3">
    <source>
        <dbReference type="Proteomes" id="UP000239434"/>
    </source>
</evidence>
<dbReference type="Proteomes" id="UP000239434">
    <property type="component" value="Unassembled WGS sequence"/>
</dbReference>
<dbReference type="InterPro" id="IPR001387">
    <property type="entry name" value="Cro/C1-type_HTH"/>
</dbReference>
<organism evidence="2 3">
    <name type="scientific">Phyllobacterium phragmitis</name>
    <dbReference type="NCBI Taxonomy" id="2670329"/>
    <lineage>
        <taxon>Bacteria</taxon>
        <taxon>Pseudomonadati</taxon>
        <taxon>Pseudomonadota</taxon>
        <taxon>Alphaproteobacteria</taxon>
        <taxon>Hyphomicrobiales</taxon>
        <taxon>Phyllobacteriaceae</taxon>
        <taxon>Phyllobacterium</taxon>
    </lineage>
</organism>
<dbReference type="EMBL" id="PVBR01000046">
    <property type="protein sequence ID" value="PRD40484.1"/>
    <property type="molecule type" value="Genomic_DNA"/>
</dbReference>
<dbReference type="GO" id="GO:0003677">
    <property type="term" value="F:DNA binding"/>
    <property type="evidence" value="ECO:0007669"/>
    <property type="project" value="InterPro"/>
</dbReference>
<dbReference type="CDD" id="cd00093">
    <property type="entry name" value="HTH_XRE"/>
    <property type="match status" value="1"/>
</dbReference>
<dbReference type="Gene3D" id="1.10.260.40">
    <property type="entry name" value="lambda repressor-like DNA-binding domains"/>
    <property type="match status" value="1"/>
</dbReference>
<dbReference type="Pfam" id="PF01381">
    <property type="entry name" value="HTH_3"/>
    <property type="match status" value="1"/>
</dbReference>
<comment type="caution">
    <text evidence="2">The sequence shown here is derived from an EMBL/GenBank/DDBJ whole genome shotgun (WGS) entry which is preliminary data.</text>
</comment>
<dbReference type="InterPro" id="IPR010982">
    <property type="entry name" value="Lambda_DNA-bd_dom_sf"/>
</dbReference>
<reference evidence="2 3" key="1">
    <citation type="submission" date="2018-02" db="EMBL/GenBank/DDBJ databases">
        <title>The draft genome of Phyllobacterium sp. 1N-3.</title>
        <authorList>
            <person name="Liu L."/>
            <person name="Li L."/>
            <person name="Zhang X."/>
            <person name="Wang T."/>
            <person name="Liang L."/>
        </authorList>
    </citation>
    <scope>NUCLEOTIDE SEQUENCE [LARGE SCALE GENOMIC DNA]</scope>
    <source>
        <strain evidence="2 3">1N-3</strain>
    </source>
</reference>
<keyword evidence="3" id="KW-1185">Reference proteome</keyword>
<accession>A0A2S9IIX9</accession>
<dbReference type="SUPFAM" id="SSF47413">
    <property type="entry name" value="lambda repressor-like DNA-binding domains"/>
    <property type="match status" value="1"/>
</dbReference>
<evidence type="ECO:0000313" key="2">
    <source>
        <dbReference type="EMBL" id="PRD40484.1"/>
    </source>
</evidence>
<name>A0A2S9IIX9_9HYPH</name>